<evidence type="ECO:0000313" key="6">
    <source>
        <dbReference type="Proteomes" id="UP000294063"/>
    </source>
</evidence>
<evidence type="ECO:0000313" key="5">
    <source>
        <dbReference type="Proteomes" id="UP000293465"/>
    </source>
</evidence>
<dbReference type="EMBL" id="SEZN01000002">
    <property type="protein sequence ID" value="RYU66824.1"/>
    <property type="molecule type" value="Genomic_DNA"/>
</dbReference>
<dbReference type="Proteomes" id="UP000294166">
    <property type="component" value="Unassembled WGS sequence"/>
</dbReference>
<evidence type="ECO:0000313" key="4">
    <source>
        <dbReference type="EMBL" id="RYU66824.1"/>
    </source>
</evidence>
<dbReference type="OrthoDB" id="5915832at2"/>
<dbReference type="GeneID" id="56273931"/>
<keyword evidence="7" id="KW-1185">Reference proteome</keyword>
<dbReference type="Proteomes" id="UP000294063">
    <property type="component" value="Unassembled WGS sequence"/>
</dbReference>
<gene>
    <name evidence="2" type="ORF">ERW49_02720</name>
    <name evidence="4" type="ORF">ERW53_01515</name>
    <name evidence="3" type="ORF">ERW57_00655</name>
</gene>
<evidence type="ECO:0000313" key="2">
    <source>
        <dbReference type="EMBL" id="RYU47986.1"/>
    </source>
</evidence>
<dbReference type="RefSeq" id="WP_130043564.1">
    <property type="nucleotide sequence ID" value="NZ_SEZJ01000002.1"/>
</dbReference>
<dbReference type="EMBL" id="SEZJ01000002">
    <property type="protein sequence ID" value="RYU47986.1"/>
    <property type="molecule type" value="Genomic_DNA"/>
</dbReference>
<feature type="signal peptide" evidence="1">
    <location>
        <begin position="1"/>
        <end position="18"/>
    </location>
</feature>
<evidence type="ECO:0000256" key="1">
    <source>
        <dbReference type="SAM" id="SignalP"/>
    </source>
</evidence>
<dbReference type="InterPro" id="IPR011990">
    <property type="entry name" value="TPR-like_helical_dom_sf"/>
</dbReference>
<feature type="chain" id="PRO_5044608292" evidence="1">
    <location>
        <begin position="19"/>
        <end position="368"/>
    </location>
</feature>
<protein>
    <submittedName>
        <fullName evidence="3">Uncharacterized protein</fullName>
    </submittedName>
</protein>
<dbReference type="EMBL" id="SEZK01000001">
    <property type="protein sequence ID" value="RYU54792.1"/>
    <property type="molecule type" value="Genomic_DNA"/>
</dbReference>
<comment type="caution">
    <text evidence="3">The sequence shown here is derived from an EMBL/GenBank/DDBJ whole genome shotgun (WGS) entry which is preliminary data.</text>
</comment>
<evidence type="ECO:0000313" key="7">
    <source>
        <dbReference type="Proteomes" id="UP000294166"/>
    </source>
</evidence>
<reference evidence="5 6" key="1">
    <citation type="submission" date="2019-02" db="EMBL/GenBank/DDBJ databases">
        <title>Genome sequences of Aliivibrio finisterrensis strains from farmed Atlantic salmon.</title>
        <authorList>
            <person name="Bowman J.P."/>
        </authorList>
    </citation>
    <scope>NUCLEOTIDE SEQUENCE [LARGE SCALE GENOMIC DNA]</scope>
    <source>
        <strain evidence="4 7">A21</strain>
        <strain evidence="2 5">A32</strain>
        <strain evidence="3 6">A46</strain>
    </source>
</reference>
<dbReference type="Gene3D" id="1.25.40.10">
    <property type="entry name" value="Tetratricopeptide repeat domain"/>
    <property type="match status" value="1"/>
</dbReference>
<keyword evidence="1" id="KW-0732">Signal</keyword>
<dbReference type="AlphaFoldDB" id="A0A4Q5KY57"/>
<organism evidence="3 6">
    <name type="scientific">Aliivibrio finisterrensis</name>
    <dbReference type="NCBI Taxonomy" id="511998"/>
    <lineage>
        <taxon>Bacteria</taxon>
        <taxon>Pseudomonadati</taxon>
        <taxon>Pseudomonadota</taxon>
        <taxon>Gammaproteobacteria</taxon>
        <taxon>Vibrionales</taxon>
        <taxon>Vibrionaceae</taxon>
        <taxon>Aliivibrio</taxon>
    </lineage>
</organism>
<name>A0A4Q5KY57_9GAMM</name>
<dbReference type="Proteomes" id="UP000293465">
    <property type="component" value="Unassembled WGS sequence"/>
</dbReference>
<proteinExistence type="predicted"/>
<accession>A0A4Q5KY57</accession>
<evidence type="ECO:0000313" key="3">
    <source>
        <dbReference type="EMBL" id="RYU54792.1"/>
    </source>
</evidence>
<dbReference type="SUPFAM" id="SSF48452">
    <property type="entry name" value="TPR-like"/>
    <property type="match status" value="1"/>
</dbReference>
<sequence length="368" mass="42275">MRHVLLLFSLLVSYSSYANTVYDVYESKFSEKETGVYDDEQWVFFVIKQECLTHKKYAGTQESKEAEKTFYKQLVSEIAKRNVSFSNDISGISEPLRTDVKNVISANYNVVSNIPHQLVFDRNSKRSPCTQEYVATVKTDLFKNNGIKIPNNEVENIVIKLLINALSEGDNSTLSAYLHSLKLSKLAAIYEMLVLEDVISINLRTTDRNQVCTQAYCRLANKPFSEFDINHVVSTSLLNQGFVKFENKNPSNKLAEHLYEKASVNFNYGKNPEEIINDLTLAVNLDPNNSKYWKMLANIYRALGRNKEAYAATVQYVLQNPNDAETWVYFYLAEKKIHSESSEDLNYWLNLLKNHVQFSSWAKKQIGN</sequence>